<evidence type="ECO:0000313" key="4">
    <source>
        <dbReference type="Proteomes" id="UP001431199"/>
    </source>
</evidence>
<name>A0ABT2LXD7_9FIRM</name>
<evidence type="ECO:0000256" key="1">
    <source>
        <dbReference type="ARBA" id="ARBA00023002"/>
    </source>
</evidence>
<dbReference type="SUPFAM" id="SSF51735">
    <property type="entry name" value="NAD(P)-binding Rossmann-fold domains"/>
    <property type="match status" value="1"/>
</dbReference>
<dbReference type="Gene3D" id="3.40.50.720">
    <property type="entry name" value="NAD(P)-binding Rossmann-like Domain"/>
    <property type="match status" value="1"/>
</dbReference>
<dbReference type="RefSeq" id="WP_118565585.1">
    <property type="nucleotide sequence ID" value="NZ_JAODBU010000002.1"/>
</dbReference>
<evidence type="ECO:0000313" key="3">
    <source>
        <dbReference type="EMBL" id="MCT7397960.1"/>
    </source>
</evidence>
<dbReference type="PANTHER" id="PTHR43401">
    <property type="entry name" value="L-THREONINE 3-DEHYDROGENASE"/>
    <property type="match status" value="1"/>
</dbReference>
<evidence type="ECO:0000256" key="2">
    <source>
        <dbReference type="SAM" id="Phobius"/>
    </source>
</evidence>
<protein>
    <submittedName>
        <fullName evidence="3">Uncharacterized protein</fullName>
    </submittedName>
</protein>
<sequence length="128" mass="14274">MEKRVYPYLRFVKNDTKRAGTIGGFSEYILVPEAKLKHSLYFIPAEISDREASLIEPFTVGCRAARRLQPQKGEKAIVFGCGTIGIAAAITLKYFGLDQVIIADLSDFRLNIAKKLGFETCNIANNEK</sequence>
<keyword evidence="4" id="KW-1185">Reference proteome</keyword>
<dbReference type="Proteomes" id="UP001431199">
    <property type="component" value="Unassembled WGS sequence"/>
</dbReference>
<gene>
    <name evidence="3" type="ORF">N5B56_02500</name>
</gene>
<comment type="caution">
    <text evidence="3">The sequence shown here is derived from an EMBL/GenBank/DDBJ whole genome shotgun (WGS) entry which is preliminary data.</text>
</comment>
<dbReference type="Gene3D" id="3.90.180.10">
    <property type="entry name" value="Medium-chain alcohol dehydrogenases, catalytic domain"/>
    <property type="match status" value="1"/>
</dbReference>
<dbReference type="InterPro" id="IPR036291">
    <property type="entry name" value="NAD(P)-bd_dom_sf"/>
</dbReference>
<keyword evidence="2" id="KW-1133">Transmembrane helix</keyword>
<keyword evidence="2" id="KW-0472">Membrane</keyword>
<keyword evidence="2" id="KW-0812">Transmembrane</keyword>
<feature type="transmembrane region" description="Helical" evidence="2">
    <location>
        <begin position="76"/>
        <end position="96"/>
    </location>
</feature>
<dbReference type="EMBL" id="JAODBU010000002">
    <property type="protein sequence ID" value="MCT7397960.1"/>
    <property type="molecule type" value="Genomic_DNA"/>
</dbReference>
<dbReference type="InterPro" id="IPR050129">
    <property type="entry name" value="Zn_alcohol_dh"/>
</dbReference>
<dbReference type="PANTHER" id="PTHR43401:SF2">
    <property type="entry name" value="L-THREONINE 3-DEHYDROGENASE"/>
    <property type="match status" value="1"/>
</dbReference>
<keyword evidence="1" id="KW-0560">Oxidoreductase</keyword>
<accession>A0ABT2LXD7</accession>
<organism evidence="3 4">
    <name type="scientific">Eubacterium album</name>
    <dbReference type="NCBI Taxonomy" id="2978477"/>
    <lineage>
        <taxon>Bacteria</taxon>
        <taxon>Bacillati</taxon>
        <taxon>Bacillota</taxon>
        <taxon>Clostridia</taxon>
        <taxon>Eubacteriales</taxon>
        <taxon>Eubacteriaceae</taxon>
        <taxon>Eubacterium</taxon>
    </lineage>
</organism>
<proteinExistence type="predicted"/>
<reference evidence="3" key="1">
    <citation type="submission" date="2022-09" db="EMBL/GenBank/DDBJ databases">
        <title>Eubacterium sp. LFL-14 isolated from human feces.</title>
        <authorList>
            <person name="Liu F."/>
        </authorList>
    </citation>
    <scope>NUCLEOTIDE SEQUENCE</scope>
    <source>
        <strain evidence="3">LFL-14</strain>
    </source>
</reference>